<dbReference type="EC" id="3.2.1.-" evidence="1"/>
<evidence type="ECO:0000313" key="2">
    <source>
        <dbReference type="Proteomes" id="UP001241110"/>
    </source>
</evidence>
<dbReference type="RefSeq" id="WP_313982116.1">
    <property type="nucleotide sequence ID" value="NZ_JASJOS010000009.1"/>
</dbReference>
<reference evidence="1" key="1">
    <citation type="submission" date="2023-05" db="EMBL/GenBank/DDBJ databases">
        <authorList>
            <person name="Zhang X."/>
        </authorList>
    </citation>
    <scope>NUCLEOTIDE SEQUENCE</scope>
    <source>
        <strain evidence="1">YF14B1</strain>
    </source>
</reference>
<dbReference type="AlphaFoldDB" id="A0AAE3QQ01"/>
<name>A0AAE3QQ01_9BACT</name>
<dbReference type="CDD" id="cd15482">
    <property type="entry name" value="Sialidase_non-viral"/>
    <property type="match status" value="1"/>
</dbReference>
<accession>A0AAE3QQ01</accession>
<dbReference type="SUPFAM" id="SSF50939">
    <property type="entry name" value="Sialidases"/>
    <property type="match status" value="1"/>
</dbReference>
<evidence type="ECO:0000313" key="1">
    <source>
        <dbReference type="EMBL" id="MDJ1482766.1"/>
    </source>
</evidence>
<dbReference type="InterPro" id="IPR036278">
    <property type="entry name" value="Sialidase_sf"/>
</dbReference>
<dbReference type="GO" id="GO:0016798">
    <property type="term" value="F:hydrolase activity, acting on glycosyl bonds"/>
    <property type="evidence" value="ECO:0007669"/>
    <property type="project" value="UniProtKB-KW"/>
</dbReference>
<organism evidence="1 2">
    <name type="scientific">Xanthocytophaga flava</name>
    <dbReference type="NCBI Taxonomy" id="3048013"/>
    <lineage>
        <taxon>Bacteria</taxon>
        <taxon>Pseudomonadati</taxon>
        <taxon>Bacteroidota</taxon>
        <taxon>Cytophagia</taxon>
        <taxon>Cytophagales</taxon>
        <taxon>Rhodocytophagaceae</taxon>
        <taxon>Xanthocytophaga</taxon>
    </lineage>
</organism>
<protein>
    <submittedName>
        <fullName evidence="1">Sialidase family protein</fullName>
        <ecNumber evidence="1">3.2.1.-</ecNumber>
    </submittedName>
</protein>
<dbReference type="Gene3D" id="2.120.10.10">
    <property type="match status" value="1"/>
</dbReference>
<sequence length="415" mass="45860">MKNLFLSPLFIALVAAALCGTVYSTSNFKYFVFQGRRVTSIPKAEMKQSISLTPSYTNLAASKGRQPKVLLTEEGTVNLVFGWENTIYFKRIQLASDKLNHTAKPNSIQSDTVGPGLVATLPEGLMLGMGRGPQLATREKNRVIAAVDKKGNLYSWRQKENGNGWQGPFRINDRDGVAQEGFVALVAGAKGRFYAFWNDLRSGNNQIYGAVSSDQGQSWQKSQLVYASSDTTICECCKVSATTDQNGNVYLMWRNQLNGYRDMYILTLDQNLKSKTEASKLGNGSWQLKGCPMDGGNLTVTPSGKVITVWRRESKLYSCQPGKTEKLLADGRNPVIAATDKMTAIAWNTGQQIFYQWIDEKGDKQKSEKQTQAVTIGNGIYPSLATNGQQTVVCWESVNGEILYQSLPTGKNQLY</sequence>
<keyword evidence="1" id="KW-0378">Hydrolase</keyword>
<dbReference type="EMBL" id="JASJOS010000009">
    <property type="protein sequence ID" value="MDJ1482766.1"/>
    <property type="molecule type" value="Genomic_DNA"/>
</dbReference>
<dbReference type="Proteomes" id="UP001241110">
    <property type="component" value="Unassembled WGS sequence"/>
</dbReference>
<proteinExistence type="predicted"/>
<keyword evidence="1" id="KW-0326">Glycosidase</keyword>
<comment type="caution">
    <text evidence="1">The sequence shown here is derived from an EMBL/GenBank/DDBJ whole genome shotgun (WGS) entry which is preliminary data.</text>
</comment>
<gene>
    <name evidence="1" type="ORF">QNI16_19860</name>
</gene>